<dbReference type="InterPro" id="IPR014710">
    <property type="entry name" value="RmlC-like_jellyroll"/>
</dbReference>
<keyword evidence="2" id="KW-0238">DNA-binding</keyword>
<evidence type="ECO:0000256" key="1">
    <source>
        <dbReference type="ARBA" id="ARBA00023015"/>
    </source>
</evidence>
<reference evidence="6" key="1">
    <citation type="journal article" date="2014" name="Int. J. Syst. Evol. Microbiol.">
        <title>Complete genome of a new Firmicutes species belonging to the dominant human colonic microbiota ('Ruminococcus bicirculans') reveals two chromosomes and a selective capacity to utilize plant glucans.</title>
        <authorList>
            <consortium name="NISC Comparative Sequencing Program"/>
            <person name="Wegmann U."/>
            <person name="Louis P."/>
            <person name="Goesmann A."/>
            <person name="Henrissat B."/>
            <person name="Duncan S.H."/>
            <person name="Flint H.J."/>
        </authorList>
    </citation>
    <scope>NUCLEOTIDE SEQUENCE</scope>
    <source>
        <strain evidence="6">NBRC 103191</strain>
    </source>
</reference>
<dbReference type="PROSITE" id="PS50042">
    <property type="entry name" value="CNMP_BINDING_3"/>
    <property type="match status" value="1"/>
</dbReference>
<evidence type="ECO:0000259" key="5">
    <source>
        <dbReference type="PROSITE" id="PS51063"/>
    </source>
</evidence>
<dbReference type="CDD" id="cd00038">
    <property type="entry name" value="CAP_ED"/>
    <property type="match status" value="1"/>
</dbReference>
<dbReference type="EMBL" id="BSOK01000038">
    <property type="protein sequence ID" value="GLR29495.1"/>
    <property type="molecule type" value="Genomic_DNA"/>
</dbReference>
<accession>A0A1G6VD04</accession>
<dbReference type="SUPFAM" id="SSF46785">
    <property type="entry name" value="Winged helix' DNA-binding domain"/>
    <property type="match status" value="1"/>
</dbReference>
<gene>
    <name evidence="6" type="ORF">GCM10007915_17340</name>
    <name evidence="7" type="ORF">SAMN05660405_00522</name>
</gene>
<keyword evidence="1" id="KW-0805">Transcription regulation</keyword>
<dbReference type="Pfam" id="PF13545">
    <property type="entry name" value="HTH_Crp_2"/>
    <property type="match status" value="1"/>
</dbReference>
<dbReference type="PANTHER" id="PTHR24567:SF74">
    <property type="entry name" value="HTH-TYPE TRANSCRIPTIONAL REGULATOR ARCR"/>
    <property type="match status" value="1"/>
</dbReference>
<evidence type="ECO:0000256" key="3">
    <source>
        <dbReference type="ARBA" id="ARBA00023163"/>
    </source>
</evidence>
<keyword evidence="7" id="KW-0418">Kinase</keyword>
<reference evidence="6" key="4">
    <citation type="submission" date="2023-01" db="EMBL/GenBank/DDBJ databases">
        <title>Draft genome sequence of Psychrobacter pacificensis strain NBRC 103191.</title>
        <authorList>
            <person name="Sun Q."/>
            <person name="Mori K."/>
        </authorList>
    </citation>
    <scope>NUCLEOTIDE SEQUENCE</scope>
    <source>
        <strain evidence="6">NBRC 103191</strain>
    </source>
</reference>
<dbReference type="InterPro" id="IPR000595">
    <property type="entry name" value="cNMP-bd_dom"/>
</dbReference>
<dbReference type="InterPro" id="IPR036388">
    <property type="entry name" value="WH-like_DNA-bd_sf"/>
</dbReference>
<dbReference type="Gene3D" id="1.10.10.10">
    <property type="entry name" value="Winged helix-like DNA-binding domain superfamily/Winged helix DNA-binding domain"/>
    <property type="match status" value="1"/>
</dbReference>
<dbReference type="InterPro" id="IPR018490">
    <property type="entry name" value="cNMP-bd_dom_sf"/>
</dbReference>
<reference evidence="7 8" key="2">
    <citation type="submission" date="2016-10" db="EMBL/GenBank/DDBJ databases">
        <authorList>
            <person name="de Groot N.N."/>
        </authorList>
    </citation>
    <scope>NUCLEOTIDE SEQUENCE [LARGE SCALE GENOMIC DNA]</scope>
    <source>
        <strain evidence="7 8">DSM 23406</strain>
    </source>
</reference>
<dbReference type="SUPFAM" id="SSF51206">
    <property type="entry name" value="cAMP-binding domain-like"/>
    <property type="match status" value="1"/>
</dbReference>
<protein>
    <submittedName>
        <fullName evidence="6">Transcriptional regulator</fullName>
    </submittedName>
    <submittedName>
        <fullName evidence="7">cAMP-binding domain of CRP or a regulatory subunit of cAMP-dependent protein kinases</fullName>
    </submittedName>
</protein>
<evidence type="ECO:0000313" key="6">
    <source>
        <dbReference type="EMBL" id="GLR29495.1"/>
    </source>
</evidence>
<dbReference type="GO" id="GO:0016301">
    <property type="term" value="F:kinase activity"/>
    <property type="evidence" value="ECO:0007669"/>
    <property type="project" value="UniProtKB-KW"/>
</dbReference>
<dbReference type="InterPro" id="IPR036390">
    <property type="entry name" value="WH_DNA-bd_sf"/>
</dbReference>
<dbReference type="PROSITE" id="PS51063">
    <property type="entry name" value="HTH_CRP_2"/>
    <property type="match status" value="1"/>
</dbReference>
<proteinExistence type="predicted"/>
<keyword evidence="7" id="KW-0808">Transferase</keyword>
<dbReference type="GO" id="GO:0003677">
    <property type="term" value="F:DNA binding"/>
    <property type="evidence" value="ECO:0007669"/>
    <property type="project" value="UniProtKB-KW"/>
</dbReference>
<name>A0A1G6VD04_9GAMM</name>
<dbReference type="InterPro" id="IPR050397">
    <property type="entry name" value="Env_Response_Regulators"/>
</dbReference>
<evidence type="ECO:0000313" key="8">
    <source>
        <dbReference type="Proteomes" id="UP000198501"/>
    </source>
</evidence>
<feature type="domain" description="HTH crp-type" evidence="5">
    <location>
        <begin position="110"/>
        <end position="183"/>
    </location>
</feature>
<keyword evidence="9" id="KW-1185">Reference proteome</keyword>
<dbReference type="Gene3D" id="2.60.120.10">
    <property type="entry name" value="Jelly Rolls"/>
    <property type="match status" value="1"/>
</dbReference>
<dbReference type="SMART" id="SM00419">
    <property type="entry name" value="HTH_CRP"/>
    <property type="match status" value="1"/>
</dbReference>
<evidence type="ECO:0000259" key="4">
    <source>
        <dbReference type="PROSITE" id="PS50042"/>
    </source>
</evidence>
<keyword evidence="3" id="KW-0804">Transcription</keyword>
<dbReference type="Proteomes" id="UP001156645">
    <property type="component" value="Unassembled WGS sequence"/>
</dbReference>
<evidence type="ECO:0000313" key="7">
    <source>
        <dbReference type="EMBL" id="SDD51529.1"/>
    </source>
</evidence>
<evidence type="ECO:0000256" key="2">
    <source>
        <dbReference type="ARBA" id="ARBA00023125"/>
    </source>
</evidence>
<dbReference type="EMBL" id="FNAL01000003">
    <property type="protein sequence ID" value="SDD51529.1"/>
    <property type="molecule type" value="Genomic_DNA"/>
</dbReference>
<feature type="domain" description="Cyclic nucleotide-binding" evidence="4">
    <location>
        <begin position="13"/>
        <end position="73"/>
    </location>
</feature>
<evidence type="ECO:0000313" key="9">
    <source>
        <dbReference type="Proteomes" id="UP001156645"/>
    </source>
</evidence>
<dbReference type="AlphaFoldDB" id="A0A1G6VD04"/>
<dbReference type="Pfam" id="PF00027">
    <property type="entry name" value="cNMP_binding"/>
    <property type="match status" value="1"/>
</dbReference>
<dbReference type="Proteomes" id="UP000198501">
    <property type="component" value="Unassembled WGS sequence"/>
</dbReference>
<dbReference type="InterPro" id="IPR012318">
    <property type="entry name" value="HTH_CRP"/>
</dbReference>
<dbReference type="GO" id="GO:0003700">
    <property type="term" value="F:DNA-binding transcription factor activity"/>
    <property type="evidence" value="ECO:0007669"/>
    <property type="project" value="TreeGrafter"/>
</dbReference>
<sequence>MIHAIGDNDDAALHFVVSGTIRVCNVSTSGNAMTLAHLSSGEWFGEISIIDDNPRTHDAWTINKVTLISIPRKVVIQTAQQYPILYKHLALITCARIRRAFDWIDDATSLNISARLASMLMGFIGTYGKQMGDDIKIDLRLSQEELGFMLGTTRQTINKIIQSWQKQEFIDMHYGFITIKNQSELKAIMNHES</sequence>
<reference evidence="9" key="3">
    <citation type="journal article" date="2019" name="Int. J. Syst. Evol. Microbiol.">
        <title>The Global Catalogue of Microorganisms (GCM) 10K type strain sequencing project: providing services to taxonomists for standard genome sequencing and annotation.</title>
        <authorList>
            <consortium name="The Broad Institute Genomics Platform"/>
            <consortium name="The Broad Institute Genome Sequencing Center for Infectious Disease"/>
            <person name="Wu L."/>
            <person name="Ma J."/>
        </authorList>
    </citation>
    <scope>NUCLEOTIDE SEQUENCE [LARGE SCALE GENOMIC DNA]</scope>
    <source>
        <strain evidence="9">NBRC 103191</strain>
    </source>
</reference>
<organism evidence="7 8">
    <name type="scientific">Psychrobacter pacificensis</name>
    <dbReference type="NCBI Taxonomy" id="112002"/>
    <lineage>
        <taxon>Bacteria</taxon>
        <taxon>Pseudomonadati</taxon>
        <taxon>Pseudomonadota</taxon>
        <taxon>Gammaproteobacteria</taxon>
        <taxon>Moraxellales</taxon>
        <taxon>Moraxellaceae</taxon>
        <taxon>Psychrobacter</taxon>
    </lineage>
</organism>
<dbReference type="GO" id="GO:0005829">
    <property type="term" value="C:cytosol"/>
    <property type="evidence" value="ECO:0007669"/>
    <property type="project" value="TreeGrafter"/>
</dbReference>
<dbReference type="PANTHER" id="PTHR24567">
    <property type="entry name" value="CRP FAMILY TRANSCRIPTIONAL REGULATORY PROTEIN"/>
    <property type="match status" value="1"/>
</dbReference>